<organism evidence="2 3">
    <name type="scientific">Candidatus Wildermuthbacteria bacterium RIFCSPLOWO2_01_FULL_47_18</name>
    <dbReference type="NCBI Taxonomy" id="1802460"/>
    <lineage>
        <taxon>Bacteria</taxon>
        <taxon>Candidatus Wildermuthiibacteriota</taxon>
    </lineage>
</organism>
<reference evidence="2 3" key="1">
    <citation type="journal article" date="2016" name="Nat. Commun.">
        <title>Thousands of microbial genomes shed light on interconnected biogeochemical processes in an aquifer system.</title>
        <authorList>
            <person name="Anantharaman K."/>
            <person name="Brown C.T."/>
            <person name="Hug L.A."/>
            <person name="Sharon I."/>
            <person name="Castelle C.J."/>
            <person name="Probst A.J."/>
            <person name="Thomas B.C."/>
            <person name="Singh A."/>
            <person name="Wilkins M.J."/>
            <person name="Karaoz U."/>
            <person name="Brodie E.L."/>
            <person name="Williams K.H."/>
            <person name="Hubbard S.S."/>
            <person name="Banfield J.F."/>
        </authorList>
    </citation>
    <scope>NUCLEOTIDE SEQUENCE [LARGE SCALE GENOMIC DNA]</scope>
</reference>
<keyword evidence="1" id="KW-0812">Transmembrane</keyword>
<evidence type="ECO:0000256" key="1">
    <source>
        <dbReference type="SAM" id="Phobius"/>
    </source>
</evidence>
<gene>
    <name evidence="2" type="ORF">A3A27_00270</name>
</gene>
<protein>
    <submittedName>
        <fullName evidence="2">Uncharacterized protein</fullName>
    </submittedName>
</protein>
<dbReference type="AlphaFoldDB" id="A0A1G2RIZ3"/>
<sequence>MNKQLQITIVAIAILVGGYFYLSSGPAFDLLSSSSEEKMPSHVLSEALAARFDYLSKNGNSSCSASFRSSIPSMADDDRLQGSCCSPMSVHRYSEQVEGLVKFKAVAGQNIEKIPDDPYDVEAGLAKELMSYYDLELTPEEQKAYDYAMQNSSEKGPCCCKCWRWYVYGGLGKYLIKNHGFTGEQVTQVWDLSDGCGGASEHHH</sequence>
<dbReference type="EMBL" id="MHUF01000011">
    <property type="protein sequence ID" value="OHA72823.1"/>
    <property type="molecule type" value="Genomic_DNA"/>
</dbReference>
<accession>A0A1G2RIZ3</accession>
<evidence type="ECO:0000313" key="2">
    <source>
        <dbReference type="EMBL" id="OHA72823.1"/>
    </source>
</evidence>
<feature type="transmembrane region" description="Helical" evidence="1">
    <location>
        <begin position="7"/>
        <end position="28"/>
    </location>
</feature>
<proteinExistence type="predicted"/>
<evidence type="ECO:0000313" key="3">
    <source>
        <dbReference type="Proteomes" id="UP000177287"/>
    </source>
</evidence>
<name>A0A1G2RIZ3_9BACT</name>
<comment type="caution">
    <text evidence="2">The sequence shown here is derived from an EMBL/GenBank/DDBJ whole genome shotgun (WGS) entry which is preliminary data.</text>
</comment>
<keyword evidence="1" id="KW-1133">Transmembrane helix</keyword>
<keyword evidence="1" id="KW-0472">Membrane</keyword>
<dbReference type="Proteomes" id="UP000177287">
    <property type="component" value="Unassembled WGS sequence"/>
</dbReference>